<dbReference type="AlphaFoldDB" id="U5QEX5"/>
<feature type="binding site" evidence="6">
    <location>
        <position position="216"/>
    </location>
    <ligand>
        <name>Mg(2+)</name>
        <dbReference type="ChEBI" id="CHEBI:18420"/>
    </ligand>
</feature>
<proteinExistence type="inferred from homology"/>
<dbReference type="InterPro" id="IPR036849">
    <property type="entry name" value="Enolase-like_C_sf"/>
</dbReference>
<dbReference type="GO" id="GO:0006518">
    <property type="term" value="P:peptide metabolic process"/>
    <property type="evidence" value="ECO:0007669"/>
    <property type="project" value="UniProtKB-ARBA"/>
</dbReference>
<keyword evidence="3 6" id="KW-0460">Magnesium</keyword>
<dbReference type="Pfam" id="PF02746">
    <property type="entry name" value="MR_MLE_N"/>
    <property type="match status" value="1"/>
</dbReference>
<dbReference type="eggNOG" id="COG4948">
    <property type="taxonomic scope" value="Bacteria"/>
</dbReference>
<evidence type="ECO:0000256" key="6">
    <source>
        <dbReference type="PIRSR" id="PIRSR634603-3"/>
    </source>
</evidence>
<feature type="domain" description="Mandelate racemase/muconate lactonizing enzyme C-terminal" evidence="8">
    <location>
        <begin position="141"/>
        <end position="237"/>
    </location>
</feature>
<dbReference type="Pfam" id="PF13378">
    <property type="entry name" value="MR_MLE_C"/>
    <property type="match status" value="1"/>
</dbReference>
<dbReference type="EC" id="5.1.1.-" evidence="7"/>
<dbReference type="SFLD" id="SFLDF00009">
    <property type="entry name" value="o-succinylbenzoate_synthase"/>
    <property type="match status" value="1"/>
</dbReference>
<dbReference type="SUPFAM" id="SSF51604">
    <property type="entry name" value="Enolase C-terminal domain-like"/>
    <property type="match status" value="1"/>
</dbReference>
<keyword evidence="10" id="KW-1185">Reference proteome</keyword>
<evidence type="ECO:0000259" key="8">
    <source>
        <dbReference type="SMART" id="SM00922"/>
    </source>
</evidence>
<dbReference type="Proteomes" id="UP000017396">
    <property type="component" value="Chromosome"/>
</dbReference>
<comment type="cofactor">
    <cofactor evidence="6 7">
        <name>Mg(2+)</name>
        <dbReference type="ChEBI" id="CHEBI:18420"/>
    </cofactor>
    <text evidence="6 7">Binds 1 Mg(2+) ion per subunit.</text>
</comment>
<dbReference type="PANTHER" id="PTHR48073">
    <property type="entry name" value="O-SUCCINYLBENZOATE SYNTHASE-RELATED"/>
    <property type="match status" value="1"/>
</dbReference>
<dbReference type="PANTHER" id="PTHR48073:SF2">
    <property type="entry name" value="O-SUCCINYLBENZOATE SYNTHASE"/>
    <property type="match status" value="1"/>
</dbReference>
<dbReference type="KEGG" id="glj:GKIL_1157"/>
<evidence type="ECO:0000256" key="5">
    <source>
        <dbReference type="PIRSR" id="PIRSR634603-1"/>
    </source>
</evidence>
<organism evidence="9 10">
    <name type="scientific">Gloeobacter kilaueensis (strain ATCC BAA-2537 / CCAP 1431/1 / ULC 316 / JS1)</name>
    <dbReference type="NCBI Taxonomy" id="1183438"/>
    <lineage>
        <taxon>Bacteria</taxon>
        <taxon>Bacillati</taxon>
        <taxon>Cyanobacteriota</taxon>
        <taxon>Cyanophyceae</taxon>
        <taxon>Gloeobacterales</taxon>
        <taxon>Gloeobacteraceae</taxon>
        <taxon>Gloeobacter</taxon>
    </lineage>
</organism>
<keyword evidence="2 6" id="KW-0479">Metal-binding</keyword>
<evidence type="ECO:0000313" key="10">
    <source>
        <dbReference type="Proteomes" id="UP000017396"/>
    </source>
</evidence>
<evidence type="ECO:0000313" key="9">
    <source>
        <dbReference type="EMBL" id="AGY57403.1"/>
    </source>
</evidence>
<sequence length="364" mass="39264">MLIEAALAWVEDFPLSRPYTIAFKQVDRVQNVIVALRTASGLVGHGAAAPEAHVTGETQQACETALLDGALDWLVGCDIRDLAALTRQAAKRMAAQPAARAAIESALYDLLAQYLGIPLVRLLGQVHTALPTSITIGIKSLTETLSEADEYLGRGFRILKVKLGHDLEQDIERLFRLRERVGTSIPLRVDPNQGYSSAELELFVQRTATLDLEFIEQPVAAHLAESLRTLPDAIRSQIALDESLLDAHDALRWLTPPAACGIFNIKLMKCGGITPALQIAHLAELAGIALMWGCMDESLISITAALHTALACPATRYLDLDGSLDLARDIATGGFILKDGFLSVPDTPGLGVQLSYSQDADLRT</sequence>
<dbReference type="CDD" id="cd03319">
    <property type="entry name" value="L-Ala-DL-Glu_epimerase"/>
    <property type="match status" value="1"/>
</dbReference>
<evidence type="ECO:0000256" key="1">
    <source>
        <dbReference type="ARBA" id="ARBA00008031"/>
    </source>
</evidence>
<dbReference type="InterPro" id="IPR029017">
    <property type="entry name" value="Enolase-like_N"/>
</dbReference>
<dbReference type="STRING" id="1183438.GKIL_1157"/>
<dbReference type="SFLD" id="SFLDS00001">
    <property type="entry name" value="Enolase"/>
    <property type="match status" value="1"/>
</dbReference>
<feature type="binding site" evidence="6">
    <location>
        <position position="241"/>
    </location>
    <ligand>
        <name>Mg(2+)</name>
        <dbReference type="ChEBI" id="CHEBI:18420"/>
    </ligand>
</feature>
<accession>U5QEX5</accession>
<dbReference type="InterPro" id="IPR013341">
    <property type="entry name" value="Mandelate_racemase_N_dom"/>
</dbReference>
<feature type="active site" description="Proton acceptor; specific for (S)-substrate epimerization" evidence="5">
    <location>
        <position position="266"/>
    </location>
</feature>
<dbReference type="GO" id="GO:0009063">
    <property type="term" value="P:amino acid catabolic process"/>
    <property type="evidence" value="ECO:0007669"/>
    <property type="project" value="InterPro"/>
</dbReference>
<evidence type="ECO:0000256" key="4">
    <source>
        <dbReference type="ARBA" id="ARBA00023235"/>
    </source>
</evidence>
<evidence type="ECO:0000256" key="3">
    <source>
        <dbReference type="ARBA" id="ARBA00022842"/>
    </source>
</evidence>
<name>U5QEX5_GLOK1</name>
<feature type="active site" description="Proton acceptor; specific for (R)-substrate epimerization" evidence="5">
    <location>
        <position position="162"/>
    </location>
</feature>
<protein>
    <recommendedName>
        <fullName evidence="7">Dipeptide epimerase</fullName>
        <ecNumber evidence="7">5.1.1.-</ecNumber>
    </recommendedName>
</protein>
<comment type="similarity">
    <text evidence="1 7">Belongs to the mandelate racemase/muconate lactonizing enzyme family.</text>
</comment>
<evidence type="ECO:0000256" key="2">
    <source>
        <dbReference type="ARBA" id="ARBA00022723"/>
    </source>
</evidence>
<dbReference type="Gene3D" id="3.20.20.120">
    <property type="entry name" value="Enolase-like C-terminal domain"/>
    <property type="match status" value="1"/>
</dbReference>
<dbReference type="PROSITE" id="PS00908">
    <property type="entry name" value="MR_MLE_1"/>
    <property type="match status" value="1"/>
</dbReference>
<dbReference type="SFLD" id="SFLDG00180">
    <property type="entry name" value="muconate_cycloisomerase"/>
    <property type="match status" value="1"/>
</dbReference>
<gene>
    <name evidence="9" type="ORF">GKIL_1157</name>
</gene>
<dbReference type="OrthoDB" id="9775391at2"/>
<dbReference type="HOGENOM" id="CLU_030273_4_0_3"/>
<dbReference type="SUPFAM" id="SSF54826">
    <property type="entry name" value="Enolase N-terminal domain-like"/>
    <property type="match status" value="1"/>
</dbReference>
<evidence type="ECO:0000256" key="7">
    <source>
        <dbReference type="RuleBase" id="RU366006"/>
    </source>
</evidence>
<dbReference type="RefSeq" id="WP_023172473.1">
    <property type="nucleotide sequence ID" value="NC_022600.1"/>
</dbReference>
<dbReference type="InterPro" id="IPR029065">
    <property type="entry name" value="Enolase_C-like"/>
</dbReference>
<dbReference type="EMBL" id="CP003587">
    <property type="protein sequence ID" value="AGY57403.1"/>
    <property type="molecule type" value="Genomic_DNA"/>
</dbReference>
<dbReference type="InterPro" id="IPR018110">
    <property type="entry name" value="Mandel_Rmase/mucon_lact_enz_CS"/>
</dbReference>
<dbReference type="InterPro" id="IPR034603">
    <property type="entry name" value="Dipeptide_epimerase"/>
</dbReference>
<dbReference type="GO" id="GO:0016855">
    <property type="term" value="F:racemase and epimerase activity, acting on amino acids and derivatives"/>
    <property type="evidence" value="ECO:0007669"/>
    <property type="project" value="UniProtKB-UniRule"/>
</dbReference>
<dbReference type="SMART" id="SM00922">
    <property type="entry name" value="MR_MLE"/>
    <property type="match status" value="1"/>
</dbReference>
<keyword evidence="4 7" id="KW-0413">Isomerase</keyword>
<dbReference type="Gene3D" id="3.30.390.10">
    <property type="entry name" value="Enolase-like, N-terminal domain"/>
    <property type="match status" value="1"/>
</dbReference>
<reference evidence="9 10" key="1">
    <citation type="journal article" date="2013" name="PLoS ONE">
        <title>Cultivation and Complete Genome Sequencing of Gloeobacter kilaueensis sp. nov., from a Lava Cave in Kilauea Caldera, Hawai'i.</title>
        <authorList>
            <person name="Saw J.H."/>
            <person name="Schatz M."/>
            <person name="Brown M.V."/>
            <person name="Kunkel D.D."/>
            <person name="Foster J.S."/>
            <person name="Shick H."/>
            <person name="Christensen S."/>
            <person name="Hou S."/>
            <person name="Wan X."/>
            <person name="Donachie S.P."/>
        </authorList>
    </citation>
    <scope>NUCLEOTIDE SEQUENCE [LARGE SCALE GENOMIC DNA]</scope>
    <source>
        <strain evidence="10">JS</strain>
    </source>
</reference>
<dbReference type="FunFam" id="3.30.390.10:FF:000009">
    <property type="entry name" value="Hydrophobic dipeptide epimerase"/>
    <property type="match status" value="1"/>
</dbReference>
<dbReference type="GO" id="GO:0000287">
    <property type="term" value="F:magnesium ion binding"/>
    <property type="evidence" value="ECO:0007669"/>
    <property type="project" value="UniProtKB-ARBA"/>
</dbReference>
<dbReference type="InterPro" id="IPR013342">
    <property type="entry name" value="Mandelate_racemase_C"/>
</dbReference>
<feature type="binding site" evidence="6">
    <location>
        <position position="190"/>
    </location>
    <ligand>
        <name>Mg(2+)</name>
        <dbReference type="ChEBI" id="CHEBI:18420"/>
    </ligand>
</feature>